<name>A0A7Y9DWL3_9PSEU</name>
<dbReference type="Proteomes" id="UP000535890">
    <property type="component" value="Unassembled WGS sequence"/>
</dbReference>
<reference evidence="3 4" key="1">
    <citation type="submission" date="2020-07" db="EMBL/GenBank/DDBJ databases">
        <title>Sequencing the genomes of 1000 actinobacteria strains.</title>
        <authorList>
            <person name="Klenk H.-P."/>
        </authorList>
    </citation>
    <scope>NUCLEOTIDE SEQUENCE [LARGE SCALE GENOMIC DNA]</scope>
    <source>
        <strain evidence="3 4">DSM 45772</strain>
    </source>
</reference>
<protein>
    <submittedName>
        <fullName evidence="3">Uncharacterized protein</fullName>
    </submittedName>
</protein>
<keyword evidence="4" id="KW-1185">Reference proteome</keyword>
<evidence type="ECO:0000313" key="3">
    <source>
        <dbReference type="EMBL" id="NYD36749.1"/>
    </source>
</evidence>
<dbReference type="AlphaFoldDB" id="A0A7Y9DWL3"/>
<gene>
    <name evidence="3" type="ORF">BJ983_002851</name>
</gene>
<evidence type="ECO:0000256" key="2">
    <source>
        <dbReference type="SAM" id="Phobius"/>
    </source>
</evidence>
<sequence length="75" mass="8439">MSVRSAPPETERSGSSTPVGREGVAVLCWWAVTVLALLQGADYAGRWRRHRRRCRGAHRGRRGTMREWPGGRPEP</sequence>
<evidence type="ECO:0000256" key="1">
    <source>
        <dbReference type="SAM" id="MobiDB-lite"/>
    </source>
</evidence>
<organism evidence="3 4">
    <name type="scientific">Actinomycetospora corticicola</name>
    <dbReference type="NCBI Taxonomy" id="663602"/>
    <lineage>
        <taxon>Bacteria</taxon>
        <taxon>Bacillati</taxon>
        <taxon>Actinomycetota</taxon>
        <taxon>Actinomycetes</taxon>
        <taxon>Pseudonocardiales</taxon>
        <taxon>Pseudonocardiaceae</taxon>
        <taxon>Actinomycetospora</taxon>
    </lineage>
</organism>
<keyword evidence="2" id="KW-1133">Transmembrane helix</keyword>
<keyword evidence="2" id="KW-0472">Membrane</keyword>
<dbReference type="EMBL" id="JACCBN010000001">
    <property type="protein sequence ID" value="NYD36749.1"/>
    <property type="molecule type" value="Genomic_DNA"/>
</dbReference>
<proteinExistence type="predicted"/>
<evidence type="ECO:0000313" key="4">
    <source>
        <dbReference type="Proteomes" id="UP000535890"/>
    </source>
</evidence>
<accession>A0A7Y9DWL3</accession>
<keyword evidence="2" id="KW-0812">Transmembrane</keyword>
<comment type="caution">
    <text evidence="3">The sequence shown here is derived from an EMBL/GenBank/DDBJ whole genome shotgun (WGS) entry which is preliminary data.</text>
</comment>
<feature type="transmembrane region" description="Helical" evidence="2">
    <location>
        <begin position="24"/>
        <end position="45"/>
    </location>
</feature>
<feature type="region of interest" description="Disordered" evidence="1">
    <location>
        <begin position="53"/>
        <end position="75"/>
    </location>
</feature>
<feature type="compositionally biased region" description="Basic residues" evidence="1">
    <location>
        <begin position="53"/>
        <end position="63"/>
    </location>
</feature>